<dbReference type="Proteomes" id="UP000593818">
    <property type="component" value="Plasmid pSID"/>
</dbReference>
<accession>A0A7M2XVJ3</accession>
<name>A0A7M2XVJ3_9NOCA</name>
<dbReference type="InterPro" id="IPR046480">
    <property type="entry name" value="DUF6573"/>
</dbReference>
<gene>
    <name evidence="1" type="ORF">INP59_27260</name>
</gene>
<geneLocation type="plasmid" evidence="1 2">
    <name>pSID</name>
</geneLocation>
<evidence type="ECO:0000313" key="2">
    <source>
        <dbReference type="Proteomes" id="UP000593818"/>
    </source>
</evidence>
<protein>
    <submittedName>
        <fullName evidence="1">Uncharacterized protein</fullName>
    </submittedName>
</protein>
<reference evidence="1 2" key="1">
    <citation type="submission" date="2020-10" db="EMBL/GenBank/DDBJ databases">
        <title>Whole genome sequence of oil-degrading bacteria Rhodococcus pyridinivorans strain 5Ap.</title>
        <authorList>
            <person name="Akhremchuk A.E."/>
            <person name="Valentovich L.N."/>
            <person name="Charniauskaya M.I."/>
            <person name="Bukliarevich H.A."/>
            <person name="Titok M.A."/>
        </authorList>
    </citation>
    <scope>NUCLEOTIDE SEQUENCE [LARGE SCALE GENOMIC DNA]</scope>
    <source>
        <strain evidence="1 2">5Ap</strain>
        <plasmid evidence="1 2">pSID</plasmid>
    </source>
</reference>
<dbReference type="Pfam" id="PF20213">
    <property type="entry name" value="DUF6573"/>
    <property type="match status" value="1"/>
</dbReference>
<evidence type="ECO:0000313" key="1">
    <source>
        <dbReference type="EMBL" id="QOW01857.1"/>
    </source>
</evidence>
<organism evidence="1 2">
    <name type="scientific">Rhodococcus pyridinivorans</name>
    <dbReference type="NCBI Taxonomy" id="103816"/>
    <lineage>
        <taxon>Bacteria</taxon>
        <taxon>Bacillati</taxon>
        <taxon>Actinomycetota</taxon>
        <taxon>Actinomycetes</taxon>
        <taxon>Mycobacteriales</taxon>
        <taxon>Nocardiaceae</taxon>
        <taxon>Rhodococcus</taxon>
    </lineage>
</organism>
<keyword evidence="2" id="KW-1185">Reference proteome</keyword>
<dbReference type="EMBL" id="CP063453">
    <property type="protein sequence ID" value="QOW01857.1"/>
    <property type="molecule type" value="Genomic_DNA"/>
</dbReference>
<keyword evidence="1" id="KW-0614">Plasmid</keyword>
<sequence length="140" mass="15131">MEELMSSARVIDQLEVIHTYSRADAIADGVLHDVTELAAEQGIRYPVAIATHAWDAAVAWDPAHGAMQDETGRQWDVLTMAAMALRRARRLGLTGLQIFTVYVVPNRPGADEPEPVNLGISVGPGDNYEPVLTITGPADL</sequence>
<dbReference type="AlphaFoldDB" id="A0A7M2XVJ3"/>
<proteinExistence type="predicted"/>